<gene>
    <name evidence="1" type="ORF">CMC5_059720</name>
</gene>
<name>A0A0K1ELR4_CHOCO</name>
<reference evidence="1 2" key="1">
    <citation type="submission" date="2015-07" db="EMBL/GenBank/DDBJ databases">
        <title>Genome analysis of myxobacterium Chondromyces crocatus Cm c5 reveals a high potential for natural compound synthesis and the genetic basis for the loss of fruiting body formation.</title>
        <authorList>
            <person name="Zaburannyi N."/>
            <person name="Bunk B."/>
            <person name="Maier J."/>
            <person name="Overmann J."/>
            <person name="Mueller R."/>
        </authorList>
    </citation>
    <scope>NUCLEOTIDE SEQUENCE [LARGE SCALE GENOMIC DNA]</scope>
    <source>
        <strain evidence="1 2">Cm c5</strain>
    </source>
</reference>
<organism evidence="1 2">
    <name type="scientific">Chondromyces crocatus</name>
    <dbReference type="NCBI Taxonomy" id="52"/>
    <lineage>
        <taxon>Bacteria</taxon>
        <taxon>Pseudomonadati</taxon>
        <taxon>Myxococcota</taxon>
        <taxon>Polyangia</taxon>
        <taxon>Polyangiales</taxon>
        <taxon>Polyangiaceae</taxon>
        <taxon>Chondromyces</taxon>
    </lineage>
</organism>
<accession>A0A0K1ELR4</accession>
<sequence>MGWLSLQAAAGLAAQGIRRVEGVSGGREAIVAELSRLGLPASEAVIGAEEDVGGLAGPRLGLSGELDFFAAPRSTLVALGPRLSVRSRLLAQELPAGWAPLGRSVPIAGLAAGTPVLSRRHDRVVRVAAVDDYALDPSGTVFLCGHSTRGALSAIASAPRVLVERIGLLLAMRGDDAGLFVLSVGRRVGTVLAEPVAADPHEAASDRFQRWWYAEQALLHDGDLAGLEPDTTWLWTRSTLVLAAAVEALRGMGAPVEVDAPQVALWDAHAGRAIEGVGGRTAGDALLGHLSSEAVAWLNARGAVLEPGRALSAEALRERLGSLGVSVSEPMLRFEETFGGLCIPSAEGEAFWFGIGLEVEGSVLPRGDLVPMGGFPGGTYWMDPAGRVMTGEGGVEPAIVAGDPWALFEQLARGRAAP</sequence>
<dbReference type="Proteomes" id="UP000067626">
    <property type="component" value="Chromosome"/>
</dbReference>
<keyword evidence="2" id="KW-1185">Reference proteome</keyword>
<protein>
    <submittedName>
        <fullName evidence="1">Uncharacterized protein</fullName>
    </submittedName>
</protein>
<evidence type="ECO:0000313" key="1">
    <source>
        <dbReference type="EMBL" id="AKT41761.1"/>
    </source>
</evidence>
<dbReference type="AlphaFoldDB" id="A0A0K1ELR4"/>
<dbReference type="EMBL" id="CP012159">
    <property type="protein sequence ID" value="AKT41761.1"/>
    <property type="molecule type" value="Genomic_DNA"/>
</dbReference>
<dbReference type="KEGG" id="ccro:CMC5_059720"/>
<evidence type="ECO:0000313" key="2">
    <source>
        <dbReference type="Proteomes" id="UP000067626"/>
    </source>
</evidence>
<proteinExistence type="predicted"/>